<evidence type="ECO:0000256" key="4">
    <source>
        <dbReference type="ARBA" id="ARBA00012783"/>
    </source>
</evidence>
<dbReference type="InterPro" id="IPR016192">
    <property type="entry name" value="APOBEC/CMP_deaminase_Zn-bd"/>
</dbReference>
<evidence type="ECO:0000256" key="1">
    <source>
        <dbReference type="ARBA" id="ARBA00001947"/>
    </source>
</evidence>
<comment type="catalytic activity">
    <reaction evidence="13">
        <text>2'-deoxycytidine + H2O + H(+) = 2'-deoxyuridine + NH4(+)</text>
        <dbReference type="Rhea" id="RHEA:13433"/>
        <dbReference type="ChEBI" id="CHEBI:15377"/>
        <dbReference type="ChEBI" id="CHEBI:15378"/>
        <dbReference type="ChEBI" id="CHEBI:15698"/>
        <dbReference type="ChEBI" id="CHEBI:16450"/>
        <dbReference type="ChEBI" id="CHEBI:28938"/>
        <dbReference type="EC" id="3.5.4.5"/>
    </reaction>
</comment>
<dbReference type="NCBIfam" id="NF004064">
    <property type="entry name" value="PRK05578.1"/>
    <property type="match status" value="1"/>
</dbReference>
<evidence type="ECO:0000313" key="15">
    <source>
        <dbReference type="EnsemblMetazoa" id="Aqu2.1.41408_001"/>
    </source>
</evidence>
<dbReference type="Gene3D" id="3.40.140.10">
    <property type="entry name" value="Cytidine Deaminase, domain 2"/>
    <property type="match status" value="1"/>
</dbReference>
<dbReference type="GO" id="GO:0072527">
    <property type="term" value="P:pyrimidine-containing compound metabolic process"/>
    <property type="evidence" value="ECO:0007669"/>
    <property type="project" value="UniProtKB-ARBA"/>
</dbReference>
<feature type="domain" description="CMP/dCMP-type deaminase" evidence="14">
    <location>
        <begin position="4"/>
        <end position="137"/>
    </location>
</feature>
<dbReference type="PANTHER" id="PTHR11644:SF2">
    <property type="entry name" value="CYTIDINE DEAMINASE"/>
    <property type="match status" value="1"/>
</dbReference>
<evidence type="ECO:0000256" key="5">
    <source>
        <dbReference type="ARBA" id="ARBA00022723"/>
    </source>
</evidence>
<dbReference type="GO" id="GO:0004126">
    <property type="term" value="F:cytidine deaminase activity"/>
    <property type="evidence" value="ECO:0007669"/>
    <property type="project" value="UniProtKB-UniRule"/>
</dbReference>
<evidence type="ECO:0000256" key="12">
    <source>
        <dbReference type="PIRSR" id="PIRSR606262-3"/>
    </source>
</evidence>
<accession>A0A1X7VPT2</accession>
<feature type="binding site" evidence="12">
    <location>
        <position position="56"/>
    </location>
    <ligand>
        <name>Zn(2+)</name>
        <dbReference type="ChEBI" id="CHEBI:29105"/>
        <note>catalytic</note>
    </ligand>
</feature>
<dbReference type="GO" id="GO:0008270">
    <property type="term" value="F:zinc ion binding"/>
    <property type="evidence" value="ECO:0007669"/>
    <property type="project" value="UniProtKB-UniRule"/>
</dbReference>
<dbReference type="GO" id="GO:0055086">
    <property type="term" value="P:nucleobase-containing small molecule metabolic process"/>
    <property type="evidence" value="ECO:0007669"/>
    <property type="project" value="UniProtKB-ARBA"/>
</dbReference>
<evidence type="ECO:0000256" key="7">
    <source>
        <dbReference type="ARBA" id="ARBA00022833"/>
    </source>
</evidence>
<keyword evidence="16" id="KW-1185">Reference proteome</keyword>
<organism evidence="15">
    <name type="scientific">Amphimedon queenslandica</name>
    <name type="common">Sponge</name>
    <dbReference type="NCBI Taxonomy" id="400682"/>
    <lineage>
        <taxon>Eukaryota</taxon>
        <taxon>Metazoa</taxon>
        <taxon>Porifera</taxon>
        <taxon>Demospongiae</taxon>
        <taxon>Heteroscleromorpha</taxon>
        <taxon>Haplosclerida</taxon>
        <taxon>Niphatidae</taxon>
        <taxon>Amphimedon</taxon>
    </lineage>
</organism>
<reference evidence="16" key="1">
    <citation type="journal article" date="2010" name="Nature">
        <title>The Amphimedon queenslandica genome and the evolution of animal complexity.</title>
        <authorList>
            <person name="Srivastava M."/>
            <person name="Simakov O."/>
            <person name="Chapman J."/>
            <person name="Fahey B."/>
            <person name="Gauthier M.E."/>
            <person name="Mitros T."/>
            <person name="Richards G.S."/>
            <person name="Conaco C."/>
            <person name="Dacre M."/>
            <person name="Hellsten U."/>
            <person name="Larroux C."/>
            <person name="Putnam N.H."/>
            <person name="Stanke M."/>
            <person name="Adamska M."/>
            <person name="Darling A."/>
            <person name="Degnan S.M."/>
            <person name="Oakley T.H."/>
            <person name="Plachetzki D.C."/>
            <person name="Zhai Y."/>
            <person name="Adamski M."/>
            <person name="Calcino A."/>
            <person name="Cummins S.F."/>
            <person name="Goodstein D.M."/>
            <person name="Harris C."/>
            <person name="Jackson D.J."/>
            <person name="Leys S.P."/>
            <person name="Shu S."/>
            <person name="Woodcroft B.J."/>
            <person name="Vervoort M."/>
            <person name="Kosik K.S."/>
            <person name="Manning G."/>
            <person name="Degnan B.M."/>
            <person name="Rokhsar D.S."/>
        </authorList>
    </citation>
    <scope>NUCLEOTIDE SEQUENCE [LARGE SCALE GENOMIC DNA]</scope>
</reference>
<dbReference type="FunFam" id="3.40.140.10:FF:000008">
    <property type="entry name" value="Cytidine deaminase"/>
    <property type="match status" value="1"/>
</dbReference>
<evidence type="ECO:0000256" key="9">
    <source>
        <dbReference type="ARBA" id="ARBA00049558"/>
    </source>
</evidence>
<evidence type="ECO:0000256" key="3">
    <source>
        <dbReference type="ARBA" id="ARBA00006576"/>
    </source>
</evidence>
<reference evidence="15" key="2">
    <citation type="submission" date="2017-05" db="UniProtKB">
        <authorList>
            <consortium name="EnsemblMetazoa"/>
        </authorList>
    </citation>
    <scope>IDENTIFICATION</scope>
</reference>
<dbReference type="PANTHER" id="PTHR11644">
    <property type="entry name" value="CYTIDINE DEAMINASE"/>
    <property type="match status" value="1"/>
</dbReference>
<comment type="function">
    <text evidence="2 13">This enzyme scavenges exogenous and endogenous cytidine and 2'-deoxycytidine for UMP synthesis.</text>
</comment>
<dbReference type="PROSITE" id="PS00903">
    <property type="entry name" value="CYT_DCMP_DEAMINASES_1"/>
    <property type="match status" value="1"/>
</dbReference>
<comment type="cofactor">
    <cofactor evidence="1 12 13">
        <name>Zn(2+)</name>
        <dbReference type="ChEBI" id="CHEBI:29105"/>
    </cofactor>
</comment>
<dbReference type="eggNOG" id="KOG0833">
    <property type="taxonomic scope" value="Eukaryota"/>
</dbReference>
<protein>
    <recommendedName>
        <fullName evidence="4 13">Cytidine deaminase</fullName>
        <ecNumber evidence="4 13">3.5.4.5</ecNumber>
    </recommendedName>
    <alternativeName>
        <fullName evidence="8 13">Cytidine aminohydrolase</fullName>
    </alternativeName>
</protein>
<feature type="binding site" evidence="11">
    <location>
        <begin position="45"/>
        <end position="51"/>
    </location>
    <ligand>
        <name>substrate</name>
    </ligand>
</feature>
<dbReference type="SUPFAM" id="SSF53927">
    <property type="entry name" value="Cytidine deaminase-like"/>
    <property type="match status" value="1"/>
</dbReference>
<evidence type="ECO:0000256" key="13">
    <source>
        <dbReference type="RuleBase" id="RU364006"/>
    </source>
</evidence>
<gene>
    <name evidence="15" type="primary">100635850</name>
</gene>
<evidence type="ECO:0000313" key="16">
    <source>
        <dbReference type="Proteomes" id="UP000007879"/>
    </source>
</evidence>
<evidence type="ECO:0000256" key="10">
    <source>
        <dbReference type="PIRSR" id="PIRSR606262-1"/>
    </source>
</evidence>
<dbReference type="Pfam" id="PF00383">
    <property type="entry name" value="dCMP_cyt_deam_1"/>
    <property type="match status" value="1"/>
</dbReference>
<dbReference type="GO" id="GO:0042802">
    <property type="term" value="F:identical protein binding"/>
    <property type="evidence" value="ECO:0007669"/>
    <property type="project" value="UniProtKB-ARBA"/>
</dbReference>
<evidence type="ECO:0000259" key="14">
    <source>
        <dbReference type="PROSITE" id="PS51747"/>
    </source>
</evidence>
<dbReference type="InterPro" id="IPR050202">
    <property type="entry name" value="Cyt/Deoxycyt_deaminase"/>
</dbReference>
<dbReference type="InterPro" id="IPR002125">
    <property type="entry name" value="CMP_dCMP_dom"/>
</dbReference>
<dbReference type="Proteomes" id="UP000007879">
    <property type="component" value="Unassembled WGS sequence"/>
</dbReference>
<keyword evidence="6 13" id="KW-0378">Hydrolase</keyword>
<comment type="similarity">
    <text evidence="3 13">Belongs to the cytidine and deoxycytidylate deaminase family.</text>
</comment>
<keyword evidence="5 12" id="KW-0479">Metal-binding</keyword>
<dbReference type="STRING" id="400682.A0A1X7VPT2"/>
<evidence type="ECO:0000256" key="11">
    <source>
        <dbReference type="PIRSR" id="PIRSR606262-2"/>
    </source>
</evidence>
<dbReference type="InterPro" id="IPR006262">
    <property type="entry name" value="Cyt_deam_tetra"/>
</dbReference>
<dbReference type="InParanoid" id="A0A1X7VPT2"/>
<evidence type="ECO:0000256" key="2">
    <source>
        <dbReference type="ARBA" id="ARBA00003949"/>
    </source>
</evidence>
<dbReference type="PROSITE" id="PS51747">
    <property type="entry name" value="CYT_DCMP_DEAMINASES_2"/>
    <property type="match status" value="1"/>
</dbReference>
<dbReference type="NCBIfam" id="TIGR01354">
    <property type="entry name" value="cyt_deam_tetra"/>
    <property type="match status" value="1"/>
</dbReference>
<dbReference type="InterPro" id="IPR016193">
    <property type="entry name" value="Cytidine_deaminase-like"/>
</dbReference>
<feature type="binding site" evidence="12">
    <location>
        <position position="97"/>
    </location>
    <ligand>
        <name>Zn(2+)</name>
        <dbReference type="ChEBI" id="CHEBI:29105"/>
        <note>catalytic</note>
    </ligand>
</feature>
<dbReference type="EnsemblMetazoa" id="XM_003383450.2">
    <property type="protein sequence ID" value="XP_003383498.1"/>
    <property type="gene ID" value="LOC100635850"/>
</dbReference>
<evidence type="ECO:0000256" key="8">
    <source>
        <dbReference type="ARBA" id="ARBA00032005"/>
    </source>
</evidence>
<dbReference type="EnsemblMetazoa" id="Aqu2.1.41408_001">
    <property type="protein sequence ID" value="Aqu2.1.41408_001"/>
    <property type="gene ID" value="Aqu2.1.41408"/>
</dbReference>
<dbReference type="OrthoDB" id="414540at2759"/>
<dbReference type="KEGG" id="aqu:100635850"/>
<keyword evidence="7 12" id="KW-0862">Zinc</keyword>
<dbReference type="CDD" id="cd01283">
    <property type="entry name" value="cytidine_deaminase"/>
    <property type="match status" value="1"/>
</dbReference>
<comment type="catalytic activity">
    <reaction evidence="9 13">
        <text>cytidine + H2O + H(+) = uridine + NH4(+)</text>
        <dbReference type="Rhea" id="RHEA:16069"/>
        <dbReference type="ChEBI" id="CHEBI:15377"/>
        <dbReference type="ChEBI" id="CHEBI:15378"/>
        <dbReference type="ChEBI" id="CHEBI:16704"/>
        <dbReference type="ChEBI" id="CHEBI:17562"/>
        <dbReference type="ChEBI" id="CHEBI:28938"/>
        <dbReference type="EC" id="3.5.4.5"/>
    </reaction>
</comment>
<name>A0A1X7VPT2_AMPQE</name>
<dbReference type="EC" id="3.5.4.5" evidence="4 13"/>
<feature type="binding site" evidence="12">
    <location>
        <position position="94"/>
    </location>
    <ligand>
        <name>Zn(2+)</name>
        <dbReference type="ChEBI" id="CHEBI:29105"/>
        <note>catalytic</note>
    </ligand>
</feature>
<evidence type="ECO:0000256" key="6">
    <source>
        <dbReference type="ARBA" id="ARBA00022801"/>
    </source>
</evidence>
<proteinExistence type="inferred from homology"/>
<dbReference type="OMA" id="IEIYFMG"/>
<dbReference type="GO" id="GO:0005829">
    <property type="term" value="C:cytosol"/>
    <property type="evidence" value="ECO:0007669"/>
    <property type="project" value="TreeGrafter"/>
</dbReference>
<feature type="active site" description="Proton donor" evidence="10">
    <location>
        <position position="58"/>
    </location>
</feature>
<sequence>MSSSDNEDLVQAALEARSRAHCPYSNFQVGAALRTKSGKVVTGSNIENAAYPLSTCAERVAITKCVSSLENKDDKKIVAIAVATKLDDQFPSPCGGCRQIIAEFGWDSNCQVILVKASGATTTTSIQELLPKAFLPDVLIKE</sequence>
<dbReference type="AlphaFoldDB" id="A0A1X7VPT2"/>